<keyword evidence="3" id="KW-1185">Reference proteome</keyword>
<evidence type="ECO:0000259" key="1">
    <source>
        <dbReference type="Pfam" id="PF01266"/>
    </source>
</evidence>
<proteinExistence type="predicted"/>
<dbReference type="Proteomes" id="UP000216446">
    <property type="component" value="Unassembled WGS sequence"/>
</dbReference>
<protein>
    <recommendedName>
        <fullName evidence="1">FAD dependent oxidoreductase domain-containing protein</fullName>
    </recommendedName>
</protein>
<dbReference type="SUPFAM" id="SSF51905">
    <property type="entry name" value="FAD/NAD(P)-binding domain"/>
    <property type="match status" value="1"/>
</dbReference>
<dbReference type="SUPFAM" id="SSF54373">
    <property type="entry name" value="FAD-linked reductases, C-terminal domain"/>
    <property type="match status" value="1"/>
</dbReference>
<dbReference type="PANTHER" id="PTHR13847">
    <property type="entry name" value="SARCOSINE DEHYDROGENASE-RELATED"/>
    <property type="match status" value="1"/>
</dbReference>
<evidence type="ECO:0000313" key="2">
    <source>
        <dbReference type="EMBL" id="OZC02227.1"/>
    </source>
</evidence>
<gene>
    <name evidence="2" type="ORF">BSZ36_04025</name>
</gene>
<dbReference type="AlphaFoldDB" id="A0A259TX72"/>
<sequence length="352" mass="37502">MDADIVIAGAGLAGACAALALAPRRRVVVLDSGEPGASHAAAGLVNPFLGRKAKRAWRASGALDALDELVERADARGLWRQEGVLRPAMNEKQAAVFRERQAEHADRLSWLSPEASRERFSAVTAPFGALWVREGGHIEIPALVEAFLGAAVRAGAEVWHQRLTGWEGGRALTDREEIQTARLFLCTGAATPPLAPSLPLHGVKGQTIRLRTPEPLDLPAVSGSTYVVPLAPREVVVGATFDHTWDTLEPTPEATAMLHERASGVVPALEGAEVVEARTGIRMTVPEAARPGRLPILGPLAPEAPGVWAFAGLGAKGLLTAPLLARHLPAWLDALEAIWPEVSSLGLWRERR</sequence>
<comment type="caution">
    <text evidence="2">The sequence shown here is derived from an EMBL/GenBank/DDBJ whole genome shotgun (WGS) entry which is preliminary data.</text>
</comment>
<dbReference type="RefSeq" id="WP_094546259.1">
    <property type="nucleotide sequence ID" value="NZ_MQWB01000001.1"/>
</dbReference>
<dbReference type="InParanoid" id="A0A259TX72"/>
<accession>A0A259TX72</accession>
<dbReference type="Gene3D" id="3.50.50.60">
    <property type="entry name" value="FAD/NAD(P)-binding domain"/>
    <property type="match status" value="1"/>
</dbReference>
<dbReference type="Gene3D" id="3.30.9.10">
    <property type="entry name" value="D-Amino Acid Oxidase, subunit A, domain 2"/>
    <property type="match status" value="1"/>
</dbReference>
<dbReference type="InterPro" id="IPR006076">
    <property type="entry name" value="FAD-dep_OxRdtase"/>
</dbReference>
<evidence type="ECO:0000313" key="3">
    <source>
        <dbReference type="Proteomes" id="UP000216446"/>
    </source>
</evidence>
<dbReference type="OrthoDB" id="214253at2"/>
<dbReference type="GO" id="GO:0005737">
    <property type="term" value="C:cytoplasm"/>
    <property type="evidence" value="ECO:0007669"/>
    <property type="project" value="TreeGrafter"/>
</dbReference>
<organism evidence="2 3">
    <name type="scientific">Rubricoccus marinus</name>
    <dbReference type="NCBI Taxonomy" id="716817"/>
    <lineage>
        <taxon>Bacteria</taxon>
        <taxon>Pseudomonadati</taxon>
        <taxon>Rhodothermota</taxon>
        <taxon>Rhodothermia</taxon>
        <taxon>Rhodothermales</taxon>
        <taxon>Rubricoccaceae</taxon>
        <taxon>Rubricoccus</taxon>
    </lineage>
</organism>
<dbReference type="InterPro" id="IPR036188">
    <property type="entry name" value="FAD/NAD-bd_sf"/>
</dbReference>
<dbReference type="PANTHER" id="PTHR13847:SF261">
    <property type="entry name" value="FAD-DEPENDENT OXIDOREDUCTASE FAMILY PROTEIN"/>
    <property type="match status" value="1"/>
</dbReference>
<reference evidence="2 3" key="1">
    <citation type="submission" date="2016-11" db="EMBL/GenBank/DDBJ databases">
        <title>Study of marine rhodopsin-containing bacteria.</title>
        <authorList>
            <person name="Yoshizawa S."/>
            <person name="Kumagai Y."/>
            <person name="Kogure K."/>
        </authorList>
    </citation>
    <scope>NUCLEOTIDE SEQUENCE [LARGE SCALE GENOMIC DNA]</scope>
    <source>
        <strain evidence="2 3">SG-29</strain>
    </source>
</reference>
<dbReference type="EMBL" id="MQWB01000001">
    <property type="protein sequence ID" value="OZC02227.1"/>
    <property type="molecule type" value="Genomic_DNA"/>
</dbReference>
<feature type="domain" description="FAD dependent oxidoreductase" evidence="1">
    <location>
        <begin position="4"/>
        <end position="328"/>
    </location>
</feature>
<dbReference type="Pfam" id="PF01266">
    <property type="entry name" value="DAO"/>
    <property type="match status" value="1"/>
</dbReference>
<name>A0A259TX72_9BACT</name>